<dbReference type="PANTHER" id="PTHR47129">
    <property type="entry name" value="QUINONE OXIDOREDUCTASE 2"/>
    <property type="match status" value="1"/>
</dbReference>
<dbReference type="PANTHER" id="PTHR47129:SF1">
    <property type="entry name" value="NMRA-LIKE DOMAIN-CONTAINING PROTEIN"/>
    <property type="match status" value="1"/>
</dbReference>
<dbReference type="InterPro" id="IPR016040">
    <property type="entry name" value="NAD(P)-bd_dom"/>
</dbReference>
<dbReference type="OrthoDB" id="419598at2759"/>
<comment type="caution">
    <text evidence="2">The sequence shown here is derived from an EMBL/GenBank/DDBJ whole genome shotgun (WGS) entry which is preliminary data.</text>
</comment>
<dbReference type="AlphaFoldDB" id="A0A9P4Q1R9"/>
<organism evidence="2 3">
    <name type="scientific">Polychaeton citri CBS 116435</name>
    <dbReference type="NCBI Taxonomy" id="1314669"/>
    <lineage>
        <taxon>Eukaryota</taxon>
        <taxon>Fungi</taxon>
        <taxon>Dikarya</taxon>
        <taxon>Ascomycota</taxon>
        <taxon>Pezizomycotina</taxon>
        <taxon>Dothideomycetes</taxon>
        <taxon>Dothideomycetidae</taxon>
        <taxon>Capnodiales</taxon>
        <taxon>Capnodiaceae</taxon>
        <taxon>Polychaeton</taxon>
    </lineage>
</organism>
<dbReference type="SUPFAM" id="SSF51735">
    <property type="entry name" value="NAD(P)-binding Rossmann-fold domains"/>
    <property type="match status" value="1"/>
</dbReference>
<reference evidence="2" key="1">
    <citation type="journal article" date="2020" name="Stud. Mycol.">
        <title>101 Dothideomycetes genomes: a test case for predicting lifestyles and emergence of pathogens.</title>
        <authorList>
            <person name="Haridas S."/>
            <person name="Albert R."/>
            <person name="Binder M."/>
            <person name="Bloem J."/>
            <person name="Labutti K."/>
            <person name="Salamov A."/>
            <person name="Andreopoulos B."/>
            <person name="Baker S."/>
            <person name="Barry K."/>
            <person name="Bills G."/>
            <person name="Bluhm B."/>
            <person name="Cannon C."/>
            <person name="Castanera R."/>
            <person name="Culley D."/>
            <person name="Daum C."/>
            <person name="Ezra D."/>
            <person name="Gonzalez J."/>
            <person name="Henrissat B."/>
            <person name="Kuo A."/>
            <person name="Liang C."/>
            <person name="Lipzen A."/>
            <person name="Lutzoni F."/>
            <person name="Magnuson J."/>
            <person name="Mondo S."/>
            <person name="Nolan M."/>
            <person name="Ohm R."/>
            <person name="Pangilinan J."/>
            <person name="Park H.-J."/>
            <person name="Ramirez L."/>
            <person name="Alfaro M."/>
            <person name="Sun H."/>
            <person name="Tritt A."/>
            <person name="Yoshinaga Y."/>
            <person name="Zwiers L.-H."/>
            <person name="Turgeon B."/>
            <person name="Goodwin S."/>
            <person name="Spatafora J."/>
            <person name="Crous P."/>
            <person name="Grigoriev I."/>
        </authorList>
    </citation>
    <scope>NUCLEOTIDE SEQUENCE</scope>
    <source>
        <strain evidence="2">CBS 116435</strain>
    </source>
</reference>
<evidence type="ECO:0000313" key="2">
    <source>
        <dbReference type="EMBL" id="KAF2718997.1"/>
    </source>
</evidence>
<feature type="domain" description="NAD(P)-binding" evidence="1">
    <location>
        <begin position="8"/>
        <end position="151"/>
    </location>
</feature>
<sequence length="327" mass="35990">MAPLLLTGVTGGLGAKILHDLLHVQKVKPQDIIATSRSESRREEFESQGVQFRVLDYNRPETATSALQGVDQLFFVASATRDNAVRFQEHKTVVDAAKKAGVKRVWYNSLAFGGWGDDSKIGFQQVHYETENMLLESGMDFINIRAGIYADAFPLFLNWYPSSKKIYLPKLDPPTSVGGSAWASRDELGEAHAVLLAKGLEAFPSIKPVGPKRLILLTGPEAQSLDSMAGAISRAKGNDIPLEFLEPKAWVDESVTDDDGGKPRGWFEARLVYAEGTAKGDAEVVDPAMGVLLGRRPETGTETVERLLRENPKYTWHQNHAVPVPDY</sequence>
<name>A0A9P4Q1R9_9PEZI</name>
<proteinExistence type="predicted"/>
<dbReference type="InterPro" id="IPR036291">
    <property type="entry name" value="NAD(P)-bd_dom_sf"/>
</dbReference>
<dbReference type="InterPro" id="IPR052718">
    <property type="entry name" value="NmrA-type_oxidoreductase"/>
</dbReference>
<dbReference type="Gene3D" id="3.40.50.720">
    <property type="entry name" value="NAD(P)-binding Rossmann-like Domain"/>
    <property type="match status" value="1"/>
</dbReference>
<dbReference type="Pfam" id="PF13460">
    <property type="entry name" value="NAD_binding_10"/>
    <property type="match status" value="1"/>
</dbReference>
<evidence type="ECO:0000313" key="3">
    <source>
        <dbReference type="Proteomes" id="UP000799441"/>
    </source>
</evidence>
<keyword evidence="3" id="KW-1185">Reference proteome</keyword>
<evidence type="ECO:0000259" key="1">
    <source>
        <dbReference type="Pfam" id="PF13460"/>
    </source>
</evidence>
<gene>
    <name evidence="2" type="ORF">K431DRAFT_287170</name>
</gene>
<protein>
    <submittedName>
        <fullName evidence="2">NAD(P)-binding protein</fullName>
    </submittedName>
</protein>
<accession>A0A9P4Q1R9</accession>
<dbReference type="Proteomes" id="UP000799441">
    <property type="component" value="Unassembled WGS sequence"/>
</dbReference>
<dbReference type="EMBL" id="MU003817">
    <property type="protein sequence ID" value="KAF2718997.1"/>
    <property type="molecule type" value="Genomic_DNA"/>
</dbReference>
<dbReference type="Gene3D" id="3.90.25.10">
    <property type="entry name" value="UDP-galactose 4-epimerase, domain 1"/>
    <property type="match status" value="1"/>
</dbReference>